<feature type="chain" id="PRO_5034885523" description="RlpA-like protein double-psi beta-barrel domain-containing protein" evidence="2">
    <location>
        <begin position="20"/>
        <end position="139"/>
    </location>
</feature>
<organism evidence="3 4">
    <name type="scientific">Mucor saturninus</name>
    <dbReference type="NCBI Taxonomy" id="64648"/>
    <lineage>
        <taxon>Eukaryota</taxon>
        <taxon>Fungi</taxon>
        <taxon>Fungi incertae sedis</taxon>
        <taxon>Mucoromycota</taxon>
        <taxon>Mucoromycotina</taxon>
        <taxon>Mucoromycetes</taxon>
        <taxon>Mucorales</taxon>
        <taxon>Mucorineae</taxon>
        <taxon>Mucoraceae</taxon>
        <taxon>Mucor</taxon>
    </lineage>
</organism>
<sequence length="139" mass="14646">MLILLRLASILLFLSFIACSPLETRGLGSRLLRGVKATLFSGAGTFYEVGSGSCGEYDTDDMLVVAVNKAQMQNGPNPNNNPLCQNTVFITGNRGSTSARVVDTCPACPQGALDMSPKVFELVCGSLSAGVCTISWSFT</sequence>
<evidence type="ECO:0000313" key="4">
    <source>
        <dbReference type="Proteomes" id="UP000603453"/>
    </source>
</evidence>
<dbReference type="PANTHER" id="PTHR31836">
    <property type="match status" value="1"/>
</dbReference>
<keyword evidence="1 2" id="KW-0732">Signal</keyword>
<name>A0A8H7V5H2_9FUNG</name>
<proteinExistence type="predicted"/>
<evidence type="ECO:0008006" key="5">
    <source>
        <dbReference type="Google" id="ProtNLM"/>
    </source>
</evidence>
<dbReference type="SUPFAM" id="SSF50685">
    <property type="entry name" value="Barwin-like endoglucanases"/>
    <property type="match status" value="1"/>
</dbReference>
<accession>A0A8H7V5H2</accession>
<protein>
    <recommendedName>
        <fullName evidence="5">RlpA-like protein double-psi beta-barrel domain-containing protein</fullName>
    </recommendedName>
</protein>
<evidence type="ECO:0000256" key="2">
    <source>
        <dbReference type="SAM" id="SignalP"/>
    </source>
</evidence>
<dbReference type="PANTHER" id="PTHR31836:SF28">
    <property type="entry name" value="SRCR DOMAIN-CONTAINING PROTEIN-RELATED"/>
    <property type="match status" value="1"/>
</dbReference>
<gene>
    <name evidence="3" type="ORF">INT47_011626</name>
</gene>
<dbReference type="OrthoDB" id="406505at2759"/>
<evidence type="ECO:0000256" key="1">
    <source>
        <dbReference type="ARBA" id="ARBA00022729"/>
    </source>
</evidence>
<dbReference type="AlphaFoldDB" id="A0A8H7V5H2"/>
<feature type="signal peptide" evidence="2">
    <location>
        <begin position="1"/>
        <end position="19"/>
    </location>
</feature>
<comment type="caution">
    <text evidence="3">The sequence shown here is derived from an EMBL/GenBank/DDBJ whole genome shotgun (WGS) entry which is preliminary data.</text>
</comment>
<dbReference type="PROSITE" id="PS51257">
    <property type="entry name" value="PROKAR_LIPOPROTEIN"/>
    <property type="match status" value="1"/>
</dbReference>
<keyword evidence="4" id="KW-1185">Reference proteome</keyword>
<dbReference type="CDD" id="cd22191">
    <property type="entry name" value="DPBB_RlpA_EXP_N-like"/>
    <property type="match status" value="1"/>
</dbReference>
<dbReference type="InterPro" id="IPR036908">
    <property type="entry name" value="RlpA-like_sf"/>
</dbReference>
<dbReference type="Proteomes" id="UP000603453">
    <property type="component" value="Unassembled WGS sequence"/>
</dbReference>
<reference evidence="3" key="1">
    <citation type="submission" date="2020-12" db="EMBL/GenBank/DDBJ databases">
        <title>Metabolic potential, ecology and presence of endohyphal bacteria is reflected in genomic diversity of Mucoromycotina.</title>
        <authorList>
            <person name="Muszewska A."/>
            <person name="Okrasinska A."/>
            <person name="Steczkiewicz K."/>
            <person name="Drgas O."/>
            <person name="Orlowska M."/>
            <person name="Perlinska-Lenart U."/>
            <person name="Aleksandrzak-Piekarczyk T."/>
            <person name="Szatraj K."/>
            <person name="Zielenkiewicz U."/>
            <person name="Pilsyk S."/>
            <person name="Malc E."/>
            <person name="Mieczkowski P."/>
            <person name="Kruszewska J.S."/>
            <person name="Biernat P."/>
            <person name="Pawlowska J."/>
        </authorList>
    </citation>
    <scope>NUCLEOTIDE SEQUENCE</scope>
    <source>
        <strain evidence="3">WA0000017839</strain>
    </source>
</reference>
<dbReference type="InterPro" id="IPR051477">
    <property type="entry name" value="Expansin_CellWall"/>
</dbReference>
<evidence type="ECO:0000313" key="3">
    <source>
        <dbReference type="EMBL" id="KAG2204143.1"/>
    </source>
</evidence>
<dbReference type="EMBL" id="JAEPRD010000046">
    <property type="protein sequence ID" value="KAG2204143.1"/>
    <property type="molecule type" value="Genomic_DNA"/>
</dbReference>
<dbReference type="Gene3D" id="2.40.40.10">
    <property type="entry name" value="RlpA-like domain"/>
    <property type="match status" value="1"/>
</dbReference>